<feature type="compositionally biased region" description="Basic and acidic residues" evidence="2">
    <location>
        <begin position="70"/>
        <end position="82"/>
    </location>
</feature>
<feature type="compositionally biased region" description="Polar residues" evidence="2">
    <location>
        <begin position="55"/>
        <end position="69"/>
    </location>
</feature>
<keyword evidence="5" id="KW-1185">Reference proteome</keyword>
<dbReference type="Proteomes" id="UP001152607">
    <property type="component" value="Unassembled WGS sequence"/>
</dbReference>
<dbReference type="CDD" id="cd00067">
    <property type="entry name" value="GAL4"/>
    <property type="match status" value="1"/>
</dbReference>
<proteinExistence type="predicted"/>
<dbReference type="GO" id="GO:0008270">
    <property type="term" value="F:zinc ion binding"/>
    <property type="evidence" value="ECO:0007669"/>
    <property type="project" value="InterPro"/>
</dbReference>
<dbReference type="SMART" id="SM00066">
    <property type="entry name" value="GAL4"/>
    <property type="match status" value="1"/>
</dbReference>
<dbReference type="Pfam" id="PF00172">
    <property type="entry name" value="Zn_clus"/>
    <property type="match status" value="1"/>
</dbReference>
<dbReference type="PANTHER" id="PTHR47784">
    <property type="entry name" value="STEROL UPTAKE CONTROL PROTEIN 2"/>
    <property type="match status" value="1"/>
</dbReference>
<dbReference type="EMBL" id="CAOQHR010000008">
    <property type="protein sequence ID" value="CAI6339079.1"/>
    <property type="molecule type" value="Genomic_DNA"/>
</dbReference>
<evidence type="ECO:0000256" key="2">
    <source>
        <dbReference type="SAM" id="MobiDB-lite"/>
    </source>
</evidence>
<keyword evidence="1" id="KW-0539">Nucleus</keyword>
<evidence type="ECO:0000313" key="4">
    <source>
        <dbReference type="EMBL" id="CAI6339079.1"/>
    </source>
</evidence>
<organism evidence="4 5">
    <name type="scientific">Periconia digitata</name>
    <dbReference type="NCBI Taxonomy" id="1303443"/>
    <lineage>
        <taxon>Eukaryota</taxon>
        <taxon>Fungi</taxon>
        <taxon>Dikarya</taxon>
        <taxon>Ascomycota</taxon>
        <taxon>Pezizomycotina</taxon>
        <taxon>Dothideomycetes</taxon>
        <taxon>Pleosporomycetidae</taxon>
        <taxon>Pleosporales</taxon>
        <taxon>Massarineae</taxon>
        <taxon>Periconiaceae</taxon>
        <taxon>Periconia</taxon>
    </lineage>
</organism>
<evidence type="ECO:0000256" key="1">
    <source>
        <dbReference type="ARBA" id="ARBA00023242"/>
    </source>
</evidence>
<dbReference type="PROSITE" id="PS50048">
    <property type="entry name" value="ZN2_CY6_FUNGAL_2"/>
    <property type="match status" value="1"/>
</dbReference>
<dbReference type="PROSITE" id="PS00463">
    <property type="entry name" value="ZN2_CY6_FUNGAL_1"/>
    <property type="match status" value="1"/>
</dbReference>
<dbReference type="InterPro" id="IPR036864">
    <property type="entry name" value="Zn2-C6_fun-type_DNA-bd_sf"/>
</dbReference>
<dbReference type="AlphaFoldDB" id="A0A9W4XP23"/>
<dbReference type="InterPro" id="IPR001138">
    <property type="entry name" value="Zn2Cys6_DnaBD"/>
</dbReference>
<evidence type="ECO:0000259" key="3">
    <source>
        <dbReference type="PROSITE" id="PS50048"/>
    </source>
</evidence>
<dbReference type="GO" id="GO:0001228">
    <property type="term" value="F:DNA-binding transcription activator activity, RNA polymerase II-specific"/>
    <property type="evidence" value="ECO:0007669"/>
    <property type="project" value="TreeGrafter"/>
</dbReference>
<comment type="caution">
    <text evidence="4">The sequence shown here is derived from an EMBL/GenBank/DDBJ whole genome shotgun (WGS) entry which is preliminary data.</text>
</comment>
<dbReference type="InterPro" id="IPR053157">
    <property type="entry name" value="Sterol_Uptake_Regulator"/>
</dbReference>
<gene>
    <name evidence="4" type="ORF">PDIGIT_LOCUS12219</name>
</gene>
<reference evidence="4" key="1">
    <citation type="submission" date="2023-01" db="EMBL/GenBank/DDBJ databases">
        <authorList>
            <person name="Van Ghelder C."/>
            <person name="Rancurel C."/>
        </authorList>
    </citation>
    <scope>NUCLEOTIDE SEQUENCE</scope>
    <source>
        <strain evidence="4">CNCM I-4278</strain>
    </source>
</reference>
<feature type="region of interest" description="Disordered" evidence="2">
    <location>
        <begin position="52"/>
        <end position="86"/>
    </location>
</feature>
<dbReference type="Gene3D" id="4.10.240.10">
    <property type="entry name" value="Zn(2)-C6 fungal-type DNA-binding domain"/>
    <property type="match status" value="1"/>
</dbReference>
<evidence type="ECO:0000313" key="5">
    <source>
        <dbReference type="Proteomes" id="UP001152607"/>
    </source>
</evidence>
<accession>A0A9W4XP23</accession>
<protein>
    <recommendedName>
        <fullName evidence="3">Zn(2)-C6 fungal-type domain-containing protein</fullName>
    </recommendedName>
</protein>
<dbReference type="OrthoDB" id="4937900at2759"/>
<dbReference type="SUPFAM" id="SSF57701">
    <property type="entry name" value="Zn2/Cys6 DNA-binding domain"/>
    <property type="match status" value="1"/>
</dbReference>
<feature type="domain" description="Zn(2)-C6 fungal-type" evidence="3">
    <location>
        <begin position="13"/>
        <end position="43"/>
    </location>
</feature>
<dbReference type="PANTHER" id="PTHR47784:SF10">
    <property type="entry name" value="TRANSCRIPTION FACTOR, PUTATIVE (AFU_ORTHOLOGUE AFUA_6G14150)-RELATED"/>
    <property type="match status" value="1"/>
</dbReference>
<name>A0A9W4XP23_9PLEO</name>
<sequence length="388" mass="44137">MPVRKPHSKSRYGCDQCRKRRVKCDEQPPRCNNCITRGESCHFSRVAPAKARLTPQATPSPSSDTTNLEPETRASDATKDRSLQQSNHRLNSEIIRSRELLLMHQWCCYTYKCTSPEWHQVLKEYVGRRSIECDYLMAAVYGFTSLHLAADALEEELRDLPSAREYVGIGVEYHVRALNGLRAALGNISSENASCVLFASILVAAFAVVSSMLPMGPHDETRSAALALLPLVDHIKSIEFVKTQTIPFLHGTDIGKYIDKNYRSPQHDRELCIDELRRLLDLGPPTERHSVYEKAILELEKATRIDDRVADWIADVGSEYLEALREEEPIARAIYMHWGVMLDKLQGNWWAKFVGRRLVGELSAALEDEGPEWRSIMFWCRKEVGLPV</sequence>